<dbReference type="RefSeq" id="WP_125126140.1">
    <property type="nucleotide sequence ID" value="NZ_RHJS01000002.1"/>
</dbReference>
<proteinExistence type="inferred from homology"/>
<keyword evidence="3" id="KW-0808">Transferase</keyword>
<dbReference type="GO" id="GO:0016740">
    <property type="term" value="F:transferase activity"/>
    <property type="evidence" value="ECO:0007669"/>
    <property type="project" value="UniProtKB-KW"/>
</dbReference>
<gene>
    <name evidence="3" type="primary">yedF</name>
    <name evidence="3" type="ORF">EBB54_02045</name>
</gene>
<dbReference type="InterPro" id="IPR027396">
    <property type="entry name" value="DsrEFH-like"/>
</dbReference>
<accession>A0A426DBY6</accession>
<dbReference type="Gene3D" id="3.30.110.40">
    <property type="entry name" value="TusA-like domain"/>
    <property type="match status" value="1"/>
</dbReference>
<dbReference type="AlphaFoldDB" id="A0A426DBY6"/>
<evidence type="ECO:0000313" key="3">
    <source>
        <dbReference type="EMBL" id="RRK30292.1"/>
    </source>
</evidence>
<dbReference type="InterPro" id="IPR003787">
    <property type="entry name" value="Sulphur_relay_DsrE/F-like"/>
</dbReference>
<evidence type="ECO:0000256" key="1">
    <source>
        <dbReference type="ARBA" id="ARBA00008984"/>
    </source>
</evidence>
<dbReference type="NCBIfam" id="TIGR03527">
    <property type="entry name" value="selenium_YedF"/>
    <property type="match status" value="1"/>
</dbReference>
<organism evidence="3 4">
    <name type="scientific">Schaedlerella arabinosiphila</name>
    <dbReference type="NCBI Taxonomy" id="2044587"/>
    <lineage>
        <taxon>Bacteria</taxon>
        <taxon>Bacillati</taxon>
        <taxon>Bacillota</taxon>
        <taxon>Clostridia</taxon>
        <taxon>Lachnospirales</taxon>
        <taxon>Lachnospiraceae</taxon>
        <taxon>Schaedlerella</taxon>
    </lineage>
</organism>
<comment type="similarity">
    <text evidence="1">Belongs to the sulfur carrier protein TusA family.</text>
</comment>
<dbReference type="InterPro" id="IPR019870">
    <property type="entry name" value="Se_metab_YedF"/>
</dbReference>
<dbReference type="Pfam" id="PF02635">
    <property type="entry name" value="DsrE"/>
    <property type="match status" value="1"/>
</dbReference>
<dbReference type="EMBL" id="RHJS01000002">
    <property type="protein sequence ID" value="RRK30292.1"/>
    <property type="molecule type" value="Genomic_DNA"/>
</dbReference>
<comment type="caution">
    <text evidence="3">The sequence shown here is derived from an EMBL/GenBank/DDBJ whole genome shotgun (WGS) entry which is preliminary data.</text>
</comment>
<dbReference type="PANTHER" id="PTHR33279">
    <property type="entry name" value="SULFUR CARRIER PROTEIN YEDF-RELATED"/>
    <property type="match status" value="1"/>
</dbReference>
<dbReference type="SUPFAM" id="SSF75169">
    <property type="entry name" value="DsrEFH-like"/>
    <property type="match status" value="1"/>
</dbReference>
<feature type="domain" description="UPF0033" evidence="2">
    <location>
        <begin position="5"/>
        <end position="72"/>
    </location>
</feature>
<evidence type="ECO:0000259" key="2">
    <source>
        <dbReference type="Pfam" id="PF01206"/>
    </source>
</evidence>
<sequence>MEKKIVDARGLACPLPVVNAKKAVGEFQEDGVLTVLVDNEIAVQNLQKFASQKGLQSAGEKKGEKEYEVTIQVAAGGASASASASAAETEAEEIACCPDSRKKGLVAVLSANVMGGGEEKLGRALMKAFVFALTKQDMLPETIVCYNSGAYLTCEGSDSLEDFKALEAEGVNIMTCGTCLDFYGIKDKLAVGTVTNMYDIVETMENARSVIRP</sequence>
<dbReference type="Proteomes" id="UP000274920">
    <property type="component" value="Unassembled WGS sequence"/>
</dbReference>
<evidence type="ECO:0000313" key="4">
    <source>
        <dbReference type="Proteomes" id="UP000274920"/>
    </source>
</evidence>
<protein>
    <submittedName>
        <fullName evidence="3">Sulfurtransferase-like selenium metabolism protein YedF</fullName>
    </submittedName>
</protein>
<dbReference type="InterPro" id="IPR001455">
    <property type="entry name" value="TusA-like"/>
</dbReference>
<dbReference type="Pfam" id="PF01206">
    <property type="entry name" value="TusA"/>
    <property type="match status" value="1"/>
</dbReference>
<dbReference type="SUPFAM" id="SSF64307">
    <property type="entry name" value="SirA-like"/>
    <property type="match status" value="1"/>
</dbReference>
<reference evidence="3" key="1">
    <citation type="submission" date="2018-10" db="EMBL/GenBank/DDBJ databases">
        <title>Schaedlerella arabinophila gen. nov. sp. nov., isolated from the mouse intestinal tract and comparative analysis with the genome of the closely related altered Schaedler flora strain ASF502.</title>
        <authorList>
            <person name="Miyake S."/>
            <person name="Soh M."/>
            <person name="Seedorf H."/>
        </authorList>
    </citation>
    <scope>NUCLEOTIDE SEQUENCE [LARGE SCALE GENOMIC DNA]</scope>
    <source>
        <strain evidence="3">DSM 106076</strain>
    </source>
</reference>
<keyword evidence="4" id="KW-1185">Reference proteome</keyword>
<dbReference type="InterPro" id="IPR036868">
    <property type="entry name" value="TusA-like_sf"/>
</dbReference>
<dbReference type="PANTHER" id="PTHR33279:SF6">
    <property type="entry name" value="SULFUR CARRIER PROTEIN YEDF-RELATED"/>
    <property type="match status" value="1"/>
</dbReference>
<name>A0A426DBY6_9FIRM</name>